<evidence type="ECO:0000256" key="6">
    <source>
        <dbReference type="SAM" id="MobiDB-lite"/>
    </source>
</evidence>
<dbReference type="OrthoDB" id="5241646at2"/>
<dbReference type="PATRIC" id="fig|1544416.3.peg.107"/>
<feature type="transmembrane region" description="Helical" evidence="7">
    <location>
        <begin position="497"/>
        <end position="519"/>
    </location>
</feature>
<protein>
    <submittedName>
        <fullName evidence="9">Cytochrome c oxidase caa3 assembly factor</fullName>
    </submittedName>
</protein>
<gene>
    <name evidence="9" type="ORF">Cocul_00107</name>
</gene>
<feature type="transmembrane region" description="Helical" evidence="7">
    <location>
        <begin position="148"/>
        <end position="171"/>
    </location>
</feature>
<feature type="domain" description="Copper resistance protein D" evidence="8">
    <location>
        <begin position="245"/>
        <end position="341"/>
    </location>
</feature>
<dbReference type="PANTHER" id="PTHR34820:SF4">
    <property type="entry name" value="INNER MEMBRANE PROTEIN YEBZ"/>
    <property type="match status" value="1"/>
</dbReference>
<feature type="transmembrane region" description="Helical" evidence="7">
    <location>
        <begin position="183"/>
        <end position="202"/>
    </location>
</feature>
<dbReference type="InterPro" id="IPR032694">
    <property type="entry name" value="CopC/D"/>
</dbReference>
<sequence>MTIPAKPEAPRRSRPRLSWPLYLLFSLVAGGVGMAISWGFLSESLAALGIPDPGRLTTAGLPFFRAVGWILASLGVGSFLASAFLIAPRPEPILHARLSVDGHIAARTGSLSLLCFGLVALLMIPLTLSDVSGTPFAQTLRPEAWGVAINQVSTALAWLWVAIISGVVGALGLFSHKWTSQPWLLVGAILTVIPLGMEGHSAAGGDHDYGTNSYLWHLIFLVLWVGGLMALIAHGRRLGPNLDVAVRRYSTIALVSVLFMAVSGVINAAIRIEFSEWFTTTYGRIIVAKTLGVVVLAFFGFLHRQLTIPQLRRDATRSAAFLRVAVAEVVVMAAITGIAITMGRTPPPPPRDPNLSPMAIAIGFDLHESPTFWNVWTMWRFDLMFGTIAIMLAAVYLWGVIRLRRQGKDWPWWRTAWFLLGCLILAVMMSSGMGMNMMALFSMHMVVHMGLSMVVPVFLVLGAPLTLLMEAVPPADVEAGEAPGLHEWVWALCHNRVTGLITTPGFNTVQFIVIFYLLYLTPLYDVLVSEHGGHVGMNVIFLLSGCLYFWDMIGPDPVPRRGTPVARIGWLIFSMPFHLYFGVYLMQLTQILAGDFYSSLGLPWEPDLLADQRAGGGIAWASGAFPLVIVFSVLFRQWRREDEKKARDYDHRAEEEGDVDMDSYNAMLARMNAGEQPGDQAYYTEEFGEGRRGKR</sequence>
<dbReference type="PANTHER" id="PTHR34820">
    <property type="entry name" value="INNER MEMBRANE PROTEIN YEBZ"/>
    <property type="match status" value="1"/>
</dbReference>
<feature type="transmembrane region" description="Helical" evidence="7">
    <location>
        <begin position="441"/>
        <end position="461"/>
    </location>
</feature>
<dbReference type="Pfam" id="PF05425">
    <property type="entry name" value="CopD"/>
    <property type="match status" value="1"/>
</dbReference>
<keyword evidence="4 7" id="KW-1133">Transmembrane helix</keyword>
<feature type="transmembrane region" description="Helical" evidence="7">
    <location>
        <begin position="21"/>
        <end position="41"/>
    </location>
</feature>
<keyword evidence="3 7" id="KW-0812">Transmembrane</keyword>
<feature type="transmembrane region" description="Helical" evidence="7">
    <location>
        <begin position="108"/>
        <end position="128"/>
    </location>
</feature>
<dbReference type="AlphaFoldDB" id="A0A0Q0UAW5"/>
<feature type="transmembrane region" description="Helical" evidence="7">
    <location>
        <begin position="61"/>
        <end position="87"/>
    </location>
</feature>
<dbReference type="GO" id="GO:0006825">
    <property type="term" value="P:copper ion transport"/>
    <property type="evidence" value="ECO:0007669"/>
    <property type="project" value="InterPro"/>
</dbReference>
<feature type="transmembrane region" description="Helical" evidence="7">
    <location>
        <begin position="383"/>
        <end position="403"/>
    </location>
</feature>
<keyword evidence="5 7" id="KW-0472">Membrane</keyword>
<name>A0A0Q0UAW5_9CORY</name>
<dbReference type="InterPro" id="IPR008457">
    <property type="entry name" value="Cu-R_CopD_dom"/>
</dbReference>
<evidence type="ECO:0000256" key="5">
    <source>
        <dbReference type="ARBA" id="ARBA00023136"/>
    </source>
</evidence>
<feature type="transmembrane region" description="Helical" evidence="7">
    <location>
        <begin position="415"/>
        <end position="435"/>
    </location>
</feature>
<organism evidence="9 10">
    <name type="scientific">Corynebacterium oculi</name>
    <dbReference type="NCBI Taxonomy" id="1544416"/>
    <lineage>
        <taxon>Bacteria</taxon>
        <taxon>Bacillati</taxon>
        <taxon>Actinomycetota</taxon>
        <taxon>Actinomycetes</taxon>
        <taxon>Mycobacteriales</taxon>
        <taxon>Corynebacteriaceae</taxon>
        <taxon>Corynebacterium</taxon>
    </lineage>
</organism>
<keyword evidence="2" id="KW-1003">Cell membrane</keyword>
<feature type="transmembrane region" description="Helical" evidence="7">
    <location>
        <begin position="282"/>
        <end position="301"/>
    </location>
</feature>
<evidence type="ECO:0000256" key="4">
    <source>
        <dbReference type="ARBA" id="ARBA00022989"/>
    </source>
</evidence>
<evidence type="ECO:0000313" key="10">
    <source>
        <dbReference type="Proteomes" id="UP000050517"/>
    </source>
</evidence>
<reference evidence="9 10" key="1">
    <citation type="submission" date="2015-10" db="EMBL/GenBank/DDBJ databases">
        <title>Corynebacteirum lowii and Corynebacterium oculi species nova, derived from human clinical disease and and emended description of Corynebacterium mastiditis.</title>
        <authorList>
            <person name="Bernard K."/>
            <person name="Pacheco A.L."/>
            <person name="Mcdougall C."/>
            <person name="Burtx T."/>
            <person name="Weibe D."/>
            <person name="Tyler S."/>
            <person name="Olson A.B."/>
            <person name="Cnockaert M."/>
            <person name="Eguchi H."/>
            <person name="Kuwahara T."/>
            <person name="Nakayama-Imaohji H."/>
            <person name="Boudewijins M."/>
            <person name="Van Hoecke F."/>
            <person name="Bernier A.-M."/>
            <person name="Vandamme P."/>
        </authorList>
    </citation>
    <scope>NUCLEOTIDE SEQUENCE [LARGE SCALE GENOMIC DNA]</scope>
    <source>
        <strain evidence="9 10">NML 130210</strain>
    </source>
</reference>
<feature type="transmembrane region" description="Helical" evidence="7">
    <location>
        <begin position="613"/>
        <end position="635"/>
    </location>
</feature>
<dbReference type="Pfam" id="PF09678">
    <property type="entry name" value="Caa3_CtaG"/>
    <property type="match status" value="1"/>
</dbReference>
<dbReference type="RefSeq" id="WP_055121980.1">
    <property type="nucleotide sequence ID" value="NZ_LKST01000001.1"/>
</dbReference>
<dbReference type="EMBL" id="LKST01000001">
    <property type="protein sequence ID" value="KQB84974.1"/>
    <property type="molecule type" value="Genomic_DNA"/>
</dbReference>
<keyword evidence="10" id="KW-1185">Reference proteome</keyword>
<comment type="subcellular location">
    <subcellularLocation>
        <location evidence="1">Cell membrane</location>
        <topology evidence="1">Multi-pass membrane protein</topology>
    </subcellularLocation>
</comment>
<feature type="transmembrane region" description="Helical" evidence="7">
    <location>
        <begin position="252"/>
        <end position="270"/>
    </location>
</feature>
<evidence type="ECO:0000313" key="9">
    <source>
        <dbReference type="EMBL" id="KQB84974.1"/>
    </source>
</evidence>
<evidence type="ECO:0000256" key="3">
    <source>
        <dbReference type="ARBA" id="ARBA00022692"/>
    </source>
</evidence>
<accession>A0A0Q0UAW5</accession>
<feature type="transmembrane region" description="Helical" evidence="7">
    <location>
        <begin position="570"/>
        <end position="593"/>
    </location>
</feature>
<dbReference type="STRING" id="1544416.Cocul_00107"/>
<dbReference type="InterPro" id="IPR019108">
    <property type="entry name" value="Caa3_assmbl_CtaG-rel"/>
</dbReference>
<evidence type="ECO:0000256" key="7">
    <source>
        <dbReference type="SAM" id="Phobius"/>
    </source>
</evidence>
<feature type="region of interest" description="Disordered" evidence="6">
    <location>
        <begin position="675"/>
        <end position="695"/>
    </location>
</feature>
<dbReference type="Proteomes" id="UP000050517">
    <property type="component" value="Unassembled WGS sequence"/>
</dbReference>
<evidence type="ECO:0000256" key="1">
    <source>
        <dbReference type="ARBA" id="ARBA00004651"/>
    </source>
</evidence>
<proteinExistence type="predicted"/>
<comment type="caution">
    <text evidence="9">The sequence shown here is derived from an EMBL/GenBank/DDBJ whole genome shotgun (WGS) entry which is preliminary data.</text>
</comment>
<evidence type="ECO:0000256" key="2">
    <source>
        <dbReference type="ARBA" id="ARBA00022475"/>
    </source>
</evidence>
<feature type="transmembrane region" description="Helical" evidence="7">
    <location>
        <begin position="321"/>
        <end position="342"/>
    </location>
</feature>
<dbReference type="GO" id="GO:0005886">
    <property type="term" value="C:plasma membrane"/>
    <property type="evidence" value="ECO:0007669"/>
    <property type="project" value="UniProtKB-SubCell"/>
</dbReference>
<feature type="transmembrane region" description="Helical" evidence="7">
    <location>
        <begin position="531"/>
        <end position="550"/>
    </location>
</feature>
<evidence type="ECO:0000259" key="8">
    <source>
        <dbReference type="Pfam" id="PF05425"/>
    </source>
</evidence>
<feature type="transmembrane region" description="Helical" evidence="7">
    <location>
        <begin position="214"/>
        <end position="232"/>
    </location>
</feature>